<feature type="transmembrane region" description="Helical" evidence="2">
    <location>
        <begin position="312"/>
        <end position="335"/>
    </location>
</feature>
<dbReference type="AlphaFoldDB" id="A0A5C5WVM6"/>
<feature type="transmembrane region" description="Helical" evidence="2">
    <location>
        <begin position="355"/>
        <end position="374"/>
    </location>
</feature>
<dbReference type="Proteomes" id="UP000316598">
    <property type="component" value="Unassembled WGS sequence"/>
</dbReference>
<name>A0A5C5WVM6_9BACT</name>
<organism evidence="3 4">
    <name type="scientific">Rubripirellula amarantea</name>
    <dbReference type="NCBI Taxonomy" id="2527999"/>
    <lineage>
        <taxon>Bacteria</taxon>
        <taxon>Pseudomonadati</taxon>
        <taxon>Planctomycetota</taxon>
        <taxon>Planctomycetia</taxon>
        <taxon>Pirellulales</taxon>
        <taxon>Pirellulaceae</taxon>
        <taxon>Rubripirellula</taxon>
    </lineage>
</organism>
<protein>
    <submittedName>
        <fullName evidence="3">Uncharacterized protein</fullName>
    </submittedName>
</protein>
<feature type="transmembrane region" description="Helical" evidence="2">
    <location>
        <begin position="460"/>
        <end position="479"/>
    </location>
</feature>
<keyword evidence="2" id="KW-0472">Membrane</keyword>
<evidence type="ECO:0000313" key="3">
    <source>
        <dbReference type="EMBL" id="TWT54319.1"/>
    </source>
</evidence>
<evidence type="ECO:0000256" key="2">
    <source>
        <dbReference type="SAM" id="Phobius"/>
    </source>
</evidence>
<feature type="transmembrane region" description="Helical" evidence="2">
    <location>
        <begin position="386"/>
        <end position="408"/>
    </location>
</feature>
<keyword evidence="2" id="KW-1133">Transmembrane helix</keyword>
<feature type="transmembrane region" description="Helical" evidence="2">
    <location>
        <begin position="434"/>
        <end position="453"/>
    </location>
</feature>
<dbReference type="OrthoDB" id="239030at2"/>
<reference evidence="3 4" key="1">
    <citation type="submission" date="2019-02" db="EMBL/GenBank/DDBJ databases">
        <title>Deep-cultivation of Planctomycetes and their phenomic and genomic characterization uncovers novel biology.</title>
        <authorList>
            <person name="Wiegand S."/>
            <person name="Jogler M."/>
            <person name="Boedeker C."/>
            <person name="Pinto D."/>
            <person name="Vollmers J."/>
            <person name="Rivas-Marin E."/>
            <person name="Kohn T."/>
            <person name="Peeters S.H."/>
            <person name="Heuer A."/>
            <person name="Rast P."/>
            <person name="Oberbeckmann S."/>
            <person name="Bunk B."/>
            <person name="Jeske O."/>
            <person name="Meyerdierks A."/>
            <person name="Storesund J.E."/>
            <person name="Kallscheuer N."/>
            <person name="Luecker S."/>
            <person name="Lage O.M."/>
            <person name="Pohl T."/>
            <person name="Merkel B.J."/>
            <person name="Hornburger P."/>
            <person name="Mueller R.-W."/>
            <person name="Bruemmer F."/>
            <person name="Labrenz M."/>
            <person name="Spormann A.M."/>
            <person name="Op Den Camp H."/>
            <person name="Overmann J."/>
            <person name="Amann R."/>
            <person name="Jetten M.S.M."/>
            <person name="Mascher T."/>
            <person name="Medema M.H."/>
            <person name="Devos D.P."/>
            <person name="Kaster A.-K."/>
            <person name="Ovreas L."/>
            <person name="Rohde M."/>
            <person name="Galperin M.Y."/>
            <person name="Jogler C."/>
        </authorList>
    </citation>
    <scope>NUCLEOTIDE SEQUENCE [LARGE SCALE GENOMIC DNA]</scope>
    <source>
        <strain evidence="3 4">Pla22</strain>
    </source>
</reference>
<accession>A0A5C5WVM6</accession>
<feature type="transmembrane region" description="Helical" evidence="2">
    <location>
        <begin position="287"/>
        <end position="305"/>
    </location>
</feature>
<proteinExistence type="predicted"/>
<dbReference type="EMBL" id="SJPI01000001">
    <property type="protein sequence ID" value="TWT54319.1"/>
    <property type="molecule type" value="Genomic_DNA"/>
</dbReference>
<comment type="caution">
    <text evidence="3">The sequence shown here is derived from an EMBL/GenBank/DDBJ whole genome shotgun (WGS) entry which is preliminary data.</text>
</comment>
<dbReference type="RefSeq" id="WP_146514384.1">
    <property type="nucleotide sequence ID" value="NZ_SJPI01000001.1"/>
</dbReference>
<gene>
    <name evidence="3" type="ORF">Pla22_19650</name>
</gene>
<feature type="region of interest" description="Disordered" evidence="1">
    <location>
        <begin position="40"/>
        <end position="101"/>
    </location>
</feature>
<keyword evidence="2" id="KW-0812">Transmembrane</keyword>
<evidence type="ECO:0000313" key="4">
    <source>
        <dbReference type="Proteomes" id="UP000316598"/>
    </source>
</evidence>
<sequence>MSLALQCPQCHSAVSVADEDAGHRVTCPTCQKEFLAPGSTVAASNDDDDWLSLDTPTQSVDADPPPGASKPTQPEADESDEFDLSLAPLPSSDAKPKVQKPTDDDLLAQFAGEFNDDDFVASTEPVPGRVPTRSQADANQGSSKNDSFGELQLPEVVIPSAPQARKSEPEFLEEYRVKCSICGTATYVRASQAGHKIKCNDCHSTILVPQPPKVPKKTVNTEVPQALPLQTQSAATKRQDPYQKSAADLLAEAEKADVEKPPVNYDTPNVLDWVKSVFGIFLDPSVIAHWLILTALISIPVYFTVLSQHPTLILGMFPFSIIATTLTLACSFAILESVANQEDAVNDWPVFDPGSWFGQMFMTAAAAGVALIPVNAVFGAMLGPSLLLILLNMFALYLVFPFVLLSMMDMGSPFMPFSPEVARSINKCQDAWGGLYFSSGLLFFGLFLTFVVLKSMAAPGGVFIAVLLTIGVFFAYFAMIGRLAYAIGQAVNEPARESSRT</sequence>
<feature type="compositionally biased region" description="Polar residues" evidence="1">
    <location>
        <begin position="132"/>
        <end position="146"/>
    </location>
</feature>
<dbReference type="CDD" id="cd20335">
    <property type="entry name" value="BRcat_RBR"/>
    <property type="match status" value="1"/>
</dbReference>
<keyword evidence="4" id="KW-1185">Reference proteome</keyword>
<dbReference type="Gene3D" id="2.20.28.160">
    <property type="match status" value="1"/>
</dbReference>
<evidence type="ECO:0000256" key="1">
    <source>
        <dbReference type="SAM" id="MobiDB-lite"/>
    </source>
</evidence>
<feature type="region of interest" description="Disordered" evidence="1">
    <location>
        <begin position="116"/>
        <end position="151"/>
    </location>
</feature>